<protein>
    <recommendedName>
        <fullName evidence="3 10">Isopentenyl-diphosphate Delta-isomerase</fullName>
        <shortName evidence="10">IPP isomerase</shortName>
        <ecNumber evidence="3 10">5.3.3.2</ecNumber>
    </recommendedName>
    <alternativeName>
        <fullName evidence="10">IPP:DMAPP isomerase</fullName>
    </alternativeName>
    <alternativeName>
        <fullName evidence="10">Isopentenyl pyrophosphate isomerase</fullName>
    </alternativeName>
</protein>
<dbReference type="HAMAP" id="MF_00202">
    <property type="entry name" value="Idi"/>
    <property type="match status" value="1"/>
</dbReference>
<dbReference type="GO" id="GO:0046872">
    <property type="term" value="F:metal ion binding"/>
    <property type="evidence" value="ECO:0007669"/>
    <property type="project" value="UniProtKB-KW"/>
</dbReference>
<evidence type="ECO:0000256" key="11">
    <source>
        <dbReference type="PIRSR" id="PIRSR018427-1"/>
    </source>
</evidence>
<evidence type="ECO:0000313" key="13">
    <source>
        <dbReference type="EMBL" id="MCP1167402.1"/>
    </source>
</evidence>
<dbReference type="GO" id="GO:0050992">
    <property type="term" value="P:dimethylallyl diphosphate biosynthetic process"/>
    <property type="evidence" value="ECO:0007669"/>
    <property type="project" value="UniProtKB-UniRule"/>
</dbReference>
<feature type="binding site" evidence="10">
    <location>
        <position position="27"/>
    </location>
    <ligand>
        <name>Mn(2+)</name>
        <dbReference type="ChEBI" id="CHEBI:29035"/>
    </ligand>
</feature>
<keyword evidence="4 10" id="KW-0963">Cytoplasm</keyword>
<comment type="caution">
    <text evidence="13">The sequence shown here is derived from an EMBL/GenBank/DDBJ whole genome shotgun (WGS) entry which is preliminary data.</text>
</comment>
<evidence type="ECO:0000256" key="7">
    <source>
        <dbReference type="ARBA" id="ARBA00023211"/>
    </source>
</evidence>
<keyword evidence="7 10" id="KW-0464">Manganese</keyword>
<dbReference type="PANTHER" id="PTHR10885">
    <property type="entry name" value="ISOPENTENYL-DIPHOSPHATE DELTA-ISOMERASE"/>
    <property type="match status" value="1"/>
</dbReference>
<evidence type="ECO:0000313" key="14">
    <source>
        <dbReference type="Proteomes" id="UP001139477"/>
    </source>
</evidence>
<dbReference type="SUPFAM" id="SSF55811">
    <property type="entry name" value="Nudix"/>
    <property type="match status" value="1"/>
</dbReference>
<dbReference type="InterPro" id="IPR015797">
    <property type="entry name" value="NUDIX_hydrolase-like_dom_sf"/>
</dbReference>
<feature type="binding site" evidence="10">
    <location>
        <position position="87"/>
    </location>
    <ligand>
        <name>Mg(2+)</name>
        <dbReference type="ChEBI" id="CHEBI:18420"/>
    </ligand>
</feature>
<dbReference type="Pfam" id="PF00293">
    <property type="entry name" value="NUDIX"/>
    <property type="match status" value="1"/>
</dbReference>
<sequence length="174" mass="19764">MADPRDEIEIPAWEGDRLVPVDKIEVHRRGLRHPAISVFVNWNGHTLLQQRAAGKYHTPGLWTNSCCTHPRWGEAAQDCASRRLGEELGLRGLPLRPLGQIEYRAPVGVELIEHEVVEVFVAELEDEPRPAPDPAEVQRTDWMTFAALRADVAARPERYTPWLAIYLAEHRLAL</sequence>
<feature type="domain" description="Nudix hydrolase" evidence="12">
    <location>
        <begin position="31"/>
        <end position="165"/>
    </location>
</feature>
<proteinExistence type="inferred from homology"/>
<comment type="catalytic activity">
    <reaction evidence="10">
        <text>isopentenyl diphosphate = dimethylallyl diphosphate</text>
        <dbReference type="Rhea" id="RHEA:23284"/>
        <dbReference type="ChEBI" id="CHEBI:57623"/>
        <dbReference type="ChEBI" id="CHEBI:128769"/>
        <dbReference type="EC" id="5.3.3.2"/>
    </reaction>
</comment>
<feature type="active site" evidence="10 11">
    <location>
        <position position="115"/>
    </location>
</feature>
<feature type="active site" evidence="10 11">
    <location>
        <position position="67"/>
    </location>
</feature>
<evidence type="ECO:0000256" key="4">
    <source>
        <dbReference type="ARBA" id="ARBA00022490"/>
    </source>
</evidence>
<evidence type="ECO:0000256" key="9">
    <source>
        <dbReference type="ARBA" id="ARBA00023235"/>
    </source>
</evidence>
<dbReference type="GO" id="GO:0004452">
    <property type="term" value="F:isopentenyl-diphosphate delta-isomerase activity"/>
    <property type="evidence" value="ECO:0007669"/>
    <property type="project" value="UniProtKB-UniRule"/>
</dbReference>
<dbReference type="InterPro" id="IPR011876">
    <property type="entry name" value="IsopentenylPP_isomerase_typ1"/>
</dbReference>
<dbReference type="GO" id="GO:0005737">
    <property type="term" value="C:cytoplasm"/>
    <property type="evidence" value="ECO:0007669"/>
    <property type="project" value="UniProtKB-SubCell"/>
</dbReference>
<feature type="binding site" evidence="10">
    <location>
        <position position="115"/>
    </location>
    <ligand>
        <name>Mn(2+)</name>
        <dbReference type="ChEBI" id="CHEBI:29035"/>
    </ligand>
</feature>
<comment type="pathway">
    <text evidence="1 10">Isoprenoid biosynthesis; dimethylallyl diphosphate biosynthesis; dimethylallyl diphosphate from isopentenyl diphosphate: step 1/1.</text>
</comment>
<dbReference type="CDD" id="cd02885">
    <property type="entry name" value="NUDIX_IPP_Isomerase"/>
    <property type="match status" value="1"/>
</dbReference>
<dbReference type="AlphaFoldDB" id="A0A9X2FMT6"/>
<evidence type="ECO:0000256" key="2">
    <source>
        <dbReference type="ARBA" id="ARBA00007579"/>
    </source>
</evidence>
<keyword evidence="9 10" id="KW-0413">Isomerase</keyword>
<organism evidence="13 14">
    <name type="scientific">Limimaricola litoreus</name>
    <dbReference type="NCBI Taxonomy" id="2955316"/>
    <lineage>
        <taxon>Bacteria</taxon>
        <taxon>Pseudomonadati</taxon>
        <taxon>Pseudomonadota</taxon>
        <taxon>Alphaproteobacteria</taxon>
        <taxon>Rhodobacterales</taxon>
        <taxon>Paracoccaceae</taxon>
        <taxon>Limimaricola</taxon>
    </lineage>
</organism>
<dbReference type="Proteomes" id="UP001139477">
    <property type="component" value="Unassembled WGS sequence"/>
</dbReference>
<dbReference type="EC" id="5.3.3.2" evidence="3 10"/>
<evidence type="ECO:0000256" key="5">
    <source>
        <dbReference type="ARBA" id="ARBA00022723"/>
    </source>
</evidence>
<dbReference type="PANTHER" id="PTHR10885:SF0">
    <property type="entry name" value="ISOPENTENYL-DIPHOSPHATE DELTA-ISOMERASE"/>
    <property type="match status" value="1"/>
</dbReference>
<dbReference type="InterPro" id="IPR056375">
    <property type="entry name" value="Idi_bact"/>
</dbReference>
<keyword evidence="5 10" id="KW-0479">Metal-binding</keyword>
<dbReference type="PIRSF" id="PIRSF018427">
    <property type="entry name" value="Isopntndiph_ism"/>
    <property type="match status" value="1"/>
</dbReference>
<evidence type="ECO:0000259" key="12">
    <source>
        <dbReference type="PROSITE" id="PS51462"/>
    </source>
</evidence>
<keyword evidence="8 10" id="KW-0414">Isoprene biosynthesis</keyword>
<feature type="binding site" evidence="10">
    <location>
        <position position="33"/>
    </location>
    <ligand>
        <name>Mn(2+)</name>
        <dbReference type="ChEBI" id="CHEBI:29035"/>
    </ligand>
</feature>
<evidence type="ECO:0000256" key="6">
    <source>
        <dbReference type="ARBA" id="ARBA00022842"/>
    </source>
</evidence>
<comment type="subcellular location">
    <subcellularLocation>
        <location evidence="10">Cytoplasm</location>
    </subcellularLocation>
</comment>
<name>A0A9X2FMT6_9RHOB</name>
<dbReference type="GO" id="GO:0009240">
    <property type="term" value="P:isopentenyl diphosphate biosynthetic process"/>
    <property type="evidence" value="ECO:0007669"/>
    <property type="project" value="TreeGrafter"/>
</dbReference>
<accession>A0A9X2FMT6</accession>
<gene>
    <name evidence="10 13" type="primary">idi</name>
    <name evidence="13" type="ORF">NHG85_02480</name>
</gene>
<comment type="function">
    <text evidence="10">Catalyzes the 1,3-allylic rearrangement of the homoallylic substrate isopentenyl (IPP) to its highly electrophilic allylic isomer, dimethylallyl diphosphate (DMAPP).</text>
</comment>
<comment type="cofactor">
    <cofactor evidence="10">
        <name>Mn(2+)</name>
        <dbReference type="ChEBI" id="CHEBI:29035"/>
    </cofactor>
    <text evidence="10">Binds 1 Mn(2+) ion per subunit.</text>
</comment>
<dbReference type="NCBIfam" id="TIGR02150">
    <property type="entry name" value="IPP_isom_1"/>
    <property type="match status" value="1"/>
</dbReference>
<comment type="cofactor">
    <cofactor evidence="10">
        <name>Mg(2+)</name>
        <dbReference type="ChEBI" id="CHEBI:18420"/>
    </cofactor>
    <text evidence="10">Binds 1 Mg(2+) ion per subunit. The magnesium ion binds only when substrate is bound.</text>
</comment>
<keyword evidence="6 10" id="KW-0460">Magnesium</keyword>
<evidence type="ECO:0000256" key="10">
    <source>
        <dbReference type="HAMAP-Rule" id="MF_00202"/>
    </source>
</evidence>
<evidence type="ECO:0000256" key="3">
    <source>
        <dbReference type="ARBA" id="ARBA00012057"/>
    </source>
</evidence>
<evidence type="ECO:0000256" key="8">
    <source>
        <dbReference type="ARBA" id="ARBA00023229"/>
    </source>
</evidence>
<dbReference type="InterPro" id="IPR000086">
    <property type="entry name" value="NUDIX_hydrolase_dom"/>
</dbReference>
<comment type="similarity">
    <text evidence="2 10">Belongs to the IPP isomerase type 1 family.</text>
</comment>
<feature type="binding site" evidence="10">
    <location>
        <position position="113"/>
    </location>
    <ligand>
        <name>Mn(2+)</name>
        <dbReference type="ChEBI" id="CHEBI:29035"/>
    </ligand>
</feature>
<evidence type="ECO:0000256" key="1">
    <source>
        <dbReference type="ARBA" id="ARBA00004826"/>
    </source>
</evidence>
<dbReference type="Gene3D" id="3.90.79.10">
    <property type="entry name" value="Nucleoside Triphosphate Pyrophosphohydrolase"/>
    <property type="match status" value="1"/>
</dbReference>
<dbReference type="RefSeq" id="WP_253329500.1">
    <property type="nucleotide sequence ID" value="NZ_JAMYXC010000030.1"/>
</dbReference>
<dbReference type="PROSITE" id="PS51462">
    <property type="entry name" value="NUDIX"/>
    <property type="match status" value="1"/>
</dbReference>
<feature type="binding site" evidence="10">
    <location>
        <position position="69"/>
    </location>
    <ligand>
        <name>Mn(2+)</name>
        <dbReference type="ChEBI" id="CHEBI:29035"/>
    </ligand>
</feature>
<keyword evidence="14" id="KW-1185">Reference proteome</keyword>
<reference evidence="13" key="1">
    <citation type="submission" date="2022-06" db="EMBL/GenBank/DDBJ databases">
        <title>Limimaricola sediminis sp. nov., isolated from an intertidal sediment.</title>
        <authorList>
            <person name="Shao X."/>
        </authorList>
    </citation>
    <scope>NUCLEOTIDE SEQUENCE</scope>
    <source>
        <strain evidence="13">ASW11-118</strain>
    </source>
</reference>
<dbReference type="EMBL" id="JAMYXC010000030">
    <property type="protein sequence ID" value="MCP1167402.1"/>
    <property type="molecule type" value="Genomic_DNA"/>
</dbReference>